<dbReference type="EMBL" id="JAMYWD010000005">
    <property type="protein sequence ID" value="KAJ4970911.1"/>
    <property type="molecule type" value="Genomic_DNA"/>
</dbReference>
<keyword evidence="2" id="KW-1185">Reference proteome</keyword>
<gene>
    <name evidence="1" type="ORF">NE237_004010</name>
</gene>
<protein>
    <submittedName>
        <fullName evidence="1">Uncharacterized protein</fullName>
    </submittedName>
</protein>
<comment type="caution">
    <text evidence="1">The sequence shown here is derived from an EMBL/GenBank/DDBJ whole genome shotgun (WGS) entry which is preliminary data.</text>
</comment>
<reference evidence="1" key="1">
    <citation type="journal article" date="2023" name="Plant J.">
        <title>The genome of the king protea, Protea cynaroides.</title>
        <authorList>
            <person name="Chang J."/>
            <person name="Duong T.A."/>
            <person name="Schoeman C."/>
            <person name="Ma X."/>
            <person name="Roodt D."/>
            <person name="Barker N."/>
            <person name="Li Z."/>
            <person name="Van de Peer Y."/>
            <person name="Mizrachi E."/>
        </authorList>
    </citation>
    <scope>NUCLEOTIDE SEQUENCE</scope>
    <source>
        <tissue evidence="1">Young leaves</tissue>
    </source>
</reference>
<evidence type="ECO:0000313" key="2">
    <source>
        <dbReference type="Proteomes" id="UP001141806"/>
    </source>
</evidence>
<dbReference type="AlphaFoldDB" id="A0A9Q0KIK6"/>
<proteinExistence type="predicted"/>
<accession>A0A9Q0KIK6</accession>
<dbReference type="Proteomes" id="UP001141806">
    <property type="component" value="Unassembled WGS sequence"/>
</dbReference>
<organism evidence="1 2">
    <name type="scientific">Protea cynaroides</name>
    <dbReference type="NCBI Taxonomy" id="273540"/>
    <lineage>
        <taxon>Eukaryota</taxon>
        <taxon>Viridiplantae</taxon>
        <taxon>Streptophyta</taxon>
        <taxon>Embryophyta</taxon>
        <taxon>Tracheophyta</taxon>
        <taxon>Spermatophyta</taxon>
        <taxon>Magnoliopsida</taxon>
        <taxon>Proteales</taxon>
        <taxon>Proteaceae</taxon>
        <taxon>Protea</taxon>
    </lineage>
</organism>
<evidence type="ECO:0000313" key="1">
    <source>
        <dbReference type="EMBL" id="KAJ4970911.1"/>
    </source>
</evidence>
<name>A0A9Q0KIK6_9MAGN</name>
<sequence>MAPSAGAMGRGSGYGRGSGLPVGFLQVMRSKEGVKGDLIGIQKTRSVGLAGGVSLQKGSSQVMGAQGWMEGCFDDAAGCSNIRVSELSSGTIAARVSGCSVADGRLSQVHMSSKDAGGGGYPESAGQVPTTMMVPMPVQDIAGNHLPAFRVSEGDFTFGQGYYGRLGRGVVVESSISHVRDQAILKEGQQGIKVVAATGVSGVVALAALVGAEVLNIAPVGTGVTKVLYVENLVDLGKFLGFPALKSDDNIGNPQKAATSLVGEMV</sequence>